<dbReference type="RefSeq" id="WP_386127915.1">
    <property type="nucleotide sequence ID" value="NZ_JBHTJL010000009.1"/>
</dbReference>
<sequence>MKKTTLLVFAFLSIQLSFSQIDVAVDANENWIGFVNVFHNENSTTQPDGTFETGFAYDVALIRTDINTSDGSVTVFPNYLIWRDNDETPCGGAFCSEWNPFWFASPEVPNKDVELNTFVERNRTDNPEFFNQDVTFNLAVTDFGFTPPESNDYVIKAFIKVFPADFSSVRQYDFILTTSGTFSVTAPAAEFVATDQVIQWGFQVFGPIADEANEPALRAVTGIRTVDPASLSTDDLQINSFLVSPNPTKNIWNIEANVAVESVEIFDLLGKNVLSLTPNSQNVSVDASNLKTGVYLARVTSSGGTKSLKLVKN</sequence>
<evidence type="ECO:0000313" key="5">
    <source>
        <dbReference type="Proteomes" id="UP001597013"/>
    </source>
</evidence>
<evidence type="ECO:0000313" key="4">
    <source>
        <dbReference type="EMBL" id="MFD1062240.1"/>
    </source>
</evidence>
<protein>
    <submittedName>
        <fullName evidence="4">T9SS type A sorting domain-containing protein</fullName>
    </submittedName>
</protein>
<feature type="chain" id="PRO_5045261116" evidence="2">
    <location>
        <begin position="20"/>
        <end position="313"/>
    </location>
</feature>
<proteinExistence type="predicted"/>
<evidence type="ECO:0000256" key="2">
    <source>
        <dbReference type="SAM" id="SignalP"/>
    </source>
</evidence>
<gene>
    <name evidence="4" type="ORF">ACFQ1Q_03200</name>
</gene>
<comment type="caution">
    <text evidence="4">The sequence shown here is derived from an EMBL/GenBank/DDBJ whole genome shotgun (WGS) entry which is preliminary data.</text>
</comment>
<evidence type="ECO:0000256" key="1">
    <source>
        <dbReference type="ARBA" id="ARBA00022729"/>
    </source>
</evidence>
<dbReference type="Pfam" id="PF18962">
    <property type="entry name" value="Por_Secre_tail"/>
    <property type="match status" value="1"/>
</dbReference>
<dbReference type="Proteomes" id="UP001597013">
    <property type="component" value="Unassembled WGS sequence"/>
</dbReference>
<organism evidence="4 5">
    <name type="scientific">Winogradskyella litorisediminis</name>
    <dbReference type="NCBI Taxonomy" id="1156618"/>
    <lineage>
        <taxon>Bacteria</taxon>
        <taxon>Pseudomonadati</taxon>
        <taxon>Bacteroidota</taxon>
        <taxon>Flavobacteriia</taxon>
        <taxon>Flavobacteriales</taxon>
        <taxon>Flavobacteriaceae</taxon>
        <taxon>Winogradskyella</taxon>
    </lineage>
</organism>
<evidence type="ECO:0000259" key="3">
    <source>
        <dbReference type="Pfam" id="PF18962"/>
    </source>
</evidence>
<keyword evidence="5" id="KW-1185">Reference proteome</keyword>
<feature type="signal peptide" evidence="2">
    <location>
        <begin position="1"/>
        <end position="19"/>
    </location>
</feature>
<dbReference type="EMBL" id="JBHTJL010000009">
    <property type="protein sequence ID" value="MFD1062240.1"/>
    <property type="molecule type" value="Genomic_DNA"/>
</dbReference>
<keyword evidence="1 2" id="KW-0732">Signal</keyword>
<dbReference type="NCBIfam" id="TIGR04183">
    <property type="entry name" value="Por_Secre_tail"/>
    <property type="match status" value="1"/>
</dbReference>
<name>A0ABW3N712_9FLAO</name>
<feature type="domain" description="Secretion system C-terminal sorting" evidence="3">
    <location>
        <begin position="244"/>
        <end position="310"/>
    </location>
</feature>
<accession>A0ABW3N712</accession>
<dbReference type="InterPro" id="IPR026444">
    <property type="entry name" value="Secre_tail"/>
</dbReference>
<reference evidence="5" key="1">
    <citation type="journal article" date="2019" name="Int. J. Syst. Evol. Microbiol.">
        <title>The Global Catalogue of Microorganisms (GCM) 10K type strain sequencing project: providing services to taxonomists for standard genome sequencing and annotation.</title>
        <authorList>
            <consortium name="The Broad Institute Genomics Platform"/>
            <consortium name="The Broad Institute Genome Sequencing Center for Infectious Disease"/>
            <person name="Wu L."/>
            <person name="Ma J."/>
        </authorList>
    </citation>
    <scope>NUCLEOTIDE SEQUENCE [LARGE SCALE GENOMIC DNA]</scope>
    <source>
        <strain evidence="5">CCUG 62215</strain>
    </source>
</reference>